<protein>
    <recommendedName>
        <fullName evidence="10">DNA primase</fullName>
        <ecNumber evidence="10">2.7.7.-</ecNumber>
    </recommendedName>
</protein>
<keyword evidence="4 10" id="KW-0808">Transferase</keyword>
<keyword evidence="6 10" id="KW-0235">DNA replication</keyword>
<comment type="caution">
    <text evidence="12">The sequence shown here is derived from an EMBL/GenBank/DDBJ whole genome shotgun (WGS) entry which is preliminary data.</text>
</comment>
<keyword evidence="13" id="KW-1185">Reference proteome</keyword>
<name>A0AAW1RDF3_9CHLO</name>
<dbReference type="GO" id="GO:0046872">
    <property type="term" value="F:metal ion binding"/>
    <property type="evidence" value="ECO:0007669"/>
    <property type="project" value="UniProtKB-KW"/>
</dbReference>
<comment type="similarity">
    <text evidence="1 10">Belongs to the eukaryotic-type primase small subunit family.</text>
</comment>
<evidence type="ECO:0000256" key="9">
    <source>
        <dbReference type="ARBA" id="ARBA00023163"/>
    </source>
</evidence>
<dbReference type="GO" id="GO:0006269">
    <property type="term" value="P:DNA replication, synthesis of primer"/>
    <property type="evidence" value="ECO:0007669"/>
    <property type="project" value="UniProtKB-KW"/>
</dbReference>
<keyword evidence="5" id="KW-0548">Nucleotidyltransferase</keyword>
<feature type="region of interest" description="Disordered" evidence="11">
    <location>
        <begin position="1"/>
        <end position="42"/>
    </location>
</feature>
<organism evidence="12 13">
    <name type="scientific">Elliptochloris bilobata</name>
    <dbReference type="NCBI Taxonomy" id="381761"/>
    <lineage>
        <taxon>Eukaryota</taxon>
        <taxon>Viridiplantae</taxon>
        <taxon>Chlorophyta</taxon>
        <taxon>core chlorophytes</taxon>
        <taxon>Trebouxiophyceae</taxon>
        <taxon>Trebouxiophyceae incertae sedis</taxon>
        <taxon>Elliptochloris clade</taxon>
        <taxon>Elliptochloris</taxon>
    </lineage>
</organism>
<evidence type="ECO:0000256" key="11">
    <source>
        <dbReference type="SAM" id="MobiDB-lite"/>
    </source>
</evidence>
<dbReference type="Pfam" id="PF01896">
    <property type="entry name" value="DNA_primase_S"/>
    <property type="match status" value="1"/>
</dbReference>
<dbReference type="NCBIfam" id="TIGR00335">
    <property type="entry name" value="primase_sml"/>
    <property type="match status" value="1"/>
</dbReference>
<evidence type="ECO:0000256" key="3">
    <source>
        <dbReference type="ARBA" id="ARBA00022515"/>
    </source>
</evidence>
<keyword evidence="2 10" id="KW-0240">DNA-directed RNA polymerase</keyword>
<dbReference type="FunFam" id="3.90.920.10:FF:000003">
    <property type="entry name" value="DNA primase"/>
    <property type="match status" value="1"/>
</dbReference>
<dbReference type="CDD" id="cd04860">
    <property type="entry name" value="AE_Prim_S"/>
    <property type="match status" value="1"/>
</dbReference>
<keyword evidence="7" id="KW-0479">Metal-binding</keyword>
<evidence type="ECO:0000256" key="10">
    <source>
        <dbReference type="RuleBase" id="RU003514"/>
    </source>
</evidence>
<keyword evidence="9" id="KW-0804">Transcription</keyword>
<evidence type="ECO:0000313" key="12">
    <source>
        <dbReference type="EMBL" id="KAK9831858.1"/>
    </source>
</evidence>
<feature type="compositionally biased region" description="Basic residues" evidence="11">
    <location>
        <begin position="1"/>
        <end position="11"/>
    </location>
</feature>
<reference evidence="12 13" key="1">
    <citation type="journal article" date="2024" name="Nat. Commun.">
        <title>Phylogenomics reveals the evolutionary origins of lichenization in chlorophyte algae.</title>
        <authorList>
            <person name="Puginier C."/>
            <person name="Libourel C."/>
            <person name="Otte J."/>
            <person name="Skaloud P."/>
            <person name="Haon M."/>
            <person name="Grisel S."/>
            <person name="Petersen M."/>
            <person name="Berrin J.G."/>
            <person name="Delaux P.M."/>
            <person name="Dal Grande F."/>
            <person name="Keller J."/>
        </authorList>
    </citation>
    <scope>NUCLEOTIDE SEQUENCE [LARGE SCALE GENOMIC DNA]</scope>
    <source>
        <strain evidence="12 13">SAG 245.80</strain>
    </source>
</reference>
<evidence type="ECO:0000256" key="2">
    <source>
        <dbReference type="ARBA" id="ARBA00022478"/>
    </source>
</evidence>
<dbReference type="EC" id="2.7.7.-" evidence="10"/>
<gene>
    <name evidence="12" type="ORF">WJX81_002561</name>
</gene>
<proteinExistence type="inferred from homology"/>
<keyword evidence="8" id="KW-0862">Zinc</keyword>
<evidence type="ECO:0000256" key="8">
    <source>
        <dbReference type="ARBA" id="ARBA00022833"/>
    </source>
</evidence>
<dbReference type="EMBL" id="JALJOU010000044">
    <property type="protein sequence ID" value="KAK9831858.1"/>
    <property type="molecule type" value="Genomic_DNA"/>
</dbReference>
<keyword evidence="3 10" id="KW-0639">Primosome</keyword>
<evidence type="ECO:0000256" key="5">
    <source>
        <dbReference type="ARBA" id="ARBA00022695"/>
    </source>
</evidence>
<dbReference type="SUPFAM" id="SSF56747">
    <property type="entry name" value="Prim-pol domain"/>
    <property type="match status" value="1"/>
</dbReference>
<dbReference type="GO" id="GO:0003899">
    <property type="term" value="F:DNA-directed RNA polymerase activity"/>
    <property type="evidence" value="ECO:0007669"/>
    <property type="project" value="InterPro"/>
</dbReference>
<dbReference type="Gene3D" id="3.90.920.10">
    <property type="entry name" value="DNA primase, PRIM domain"/>
    <property type="match status" value="1"/>
</dbReference>
<evidence type="ECO:0000256" key="6">
    <source>
        <dbReference type="ARBA" id="ARBA00022705"/>
    </source>
</evidence>
<evidence type="ECO:0000313" key="13">
    <source>
        <dbReference type="Proteomes" id="UP001445335"/>
    </source>
</evidence>
<feature type="compositionally biased region" description="Low complexity" evidence="11">
    <location>
        <begin position="29"/>
        <end position="42"/>
    </location>
</feature>
<dbReference type="Proteomes" id="UP001445335">
    <property type="component" value="Unassembled WGS sequence"/>
</dbReference>
<evidence type="ECO:0000256" key="1">
    <source>
        <dbReference type="ARBA" id="ARBA00009762"/>
    </source>
</evidence>
<evidence type="ECO:0000256" key="7">
    <source>
        <dbReference type="ARBA" id="ARBA00022723"/>
    </source>
</evidence>
<dbReference type="InterPro" id="IPR014052">
    <property type="entry name" value="DNA_primase_ssu_euk/arc"/>
</dbReference>
<evidence type="ECO:0000256" key="4">
    <source>
        <dbReference type="ARBA" id="ARBA00022679"/>
    </source>
</evidence>
<accession>A0AAW1RDF3</accession>
<dbReference type="GO" id="GO:0005658">
    <property type="term" value="C:alpha DNA polymerase:primase complex"/>
    <property type="evidence" value="ECO:0007669"/>
    <property type="project" value="UniProtKB-ARBA"/>
</dbReference>
<dbReference type="PANTHER" id="PTHR10536">
    <property type="entry name" value="DNA PRIMASE SMALL SUBUNIT"/>
    <property type="match status" value="1"/>
</dbReference>
<dbReference type="InterPro" id="IPR002755">
    <property type="entry name" value="DNA_primase_S"/>
</dbReference>
<dbReference type="AlphaFoldDB" id="A0AAW1RDF3"/>
<sequence>MDRAPTPKRARTGADERSEETSGAPLGIAAPSSAANKPSAPSKASVQQLMRPYYGRLFPHAEFARWLAYGNDSKHLQADAGFFQRREFCFTMDGDIFIRYQSFKDAEELQRAIQLKVPAKIDIGPVYNVDPQRRAAFQGLGTERAFQPMERELVFDIDLTDYDDVRTCGREGHMCAACWPLMAVAVQVLDAGLRDDFGFEHILWVFSGRRGIHCWVCDARARQLTDEQRAAVAAYFSVYKGQEGGLARLALSQVSASNHPALDRAYDALHAAWVEHILPAQRPLDSDEGCEAVLAYLRGDEVAARLRARWSRGGARSGALSIQRWEDLEAEIDKILEGKAADGKARRAALARARKEIVFAHAYPRLDVEVSKKRNHLLKAPFCVHPKTGKVCVPLDPAAVWDFNPEEVATVSQLLAELEAADASIPKPANGGGPGWERTALAGAVETFRACFLDALAAADRQALGAKARENAAAPTLAW</sequence>